<reference evidence="2" key="1">
    <citation type="journal article" date="2019" name="Int. J. Syst. Evol. Microbiol.">
        <title>The Global Catalogue of Microorganisms (GCM) 10K type strain sequencing project: providing services to taxonomists for standard genome sequencing and annotation.</title>
        <authorList>
            <consortium name="The Broad Institute Genomics Platform"/>
            <consortium name="The Broad Institute Genome Sequencing Center for Infectious Disease"/>
            <person name="Wu L."/>
            <person name="Ma J."/>
        </authorList>
    </citation>
    <scope>NUCLEOTIDE SEQUENCE [LARGE SCALE GENOMIC DNA]</scope>
    <source>
        <strain evidence="2">CGMCC 1.10188</strain>
    </source>
</reference>
<organism evidence="1 2">
    <name type="scientific">Tistrella bauzanensis</name>
    <dbReference type="NCBI Taxonomy" id="657419"/>
    <lineage>
        <taxon>Bacteria</taxon>
        <taxon>Pseudomonadati</taxon>
        <taxon>Pseudomonadota</taxon>
        <taxon>Alphaproteobacteria</taxon>
        <taxon>Geminicoccales</taxon>
        <taxon>Geminicoccaceae</taxon>
        <taxon>Tistrella</taxon>
    </lineage>
</organism>
<protein>
    <submittedName>
        <fullName evidence="1">Uncharacterized protein</fullName>
    </submittedName>
</protein>
<proteinExistence type="predicted"/>
<gene>
    <name evidence="1" type="ORF">GCM10011505_46700</name>
</gene>
<evidence type="ECO:0000313" key="2">
    <source>
        <dbReference type="Proteomes" id="UP000603352"/>
    </source>
</evidence>
<accession>A0ABQ1J5K8</accession>
<sequence>MACHRLVHRIVEDFGGQMVQCTIISAANIHARPPANRFEAFKHLDIGRRVPCAAGSGRVAVEEI</sequence>
<dbReference type="EMBL" id="BMDZ01000096">
    <property type="protein sequence ID" value="GGB60649.1"/>
    <property type="molecule type" value="Genomic_DNA"/>
</dbReference>
<comment type="caution">
    <text evidence="1">The sequence shown here is derived from an EMBL/GenBank/DDBJ whole genome shotgun (WGS) entry which is preliminary data.</text>
</comment>
<name>A0ABQ1J5K8_9PROT</name>
<dbReference type="Proteomes" id="UP000603352">
    <property type="component" value="Unassembled WGS sequence"/>
</dbReference>
<evidence type="ECO:0000313" key="1">
    <source>
        <dbReference type="EMBL" id="GGB60649.1"/>
    </source>
</evidence>
<keyword evidence="2" id="KW-1185">Reference proteome</keyword>